<dbReference type="InterPro" id="IPR027417">
    <property type="entry name" value="P-loop_NTPase"/>
</dbReference>
<dbReference type="PANTHER" id="PTHR35894">
    <property type="entry name" value="GENERAL SECRETION PATHWAY PROTEIN A-RELATED"/>
    <property type="match status" value="1"/>
</dbReference>
<organism evidence="3 4">
    <name type="scientific">Photobacterium gaetbulicola Gung47</name>
    <dbReference type="NCBI Taxonomy" id="658445"/>
    <lineage>
        <taxon>Bacteria</taxon>
        <taxon>Pseudomonadati</taxon>
        <taxon>Pseudomonadota</taxon>
        <taxon>Gammaproteobacteria</taxon>
        <taxon>Vibrionales</taxon>
        <taxon>Vibrionaceae</taxon>
        <taxon>Photobacterium</taxon>
    </lineage>
</organism>
<dbReference type="AlphaFoldDB" id="A0A0C5X141"/>
<evidence type="ECO:0000313" key="4">
    <source>
        <dbReference type="Proteomes" id="UP000032303"/>
    </source>
</evidence>
<gene>
    <name evidence="3" type="ORF">H744_2c2382</name>
</gene>
<dbReference type="SMART" id="SM00382">
    <property type="entry name" value="AAA"/>
    <property type="match status" value="1"/>
</dbReference>
<evidence type="ECO:0000313" key="3">
    <source>
        <dbReference type="EMBL" id="AJR09045.1"/>
    </source>
</evidence>
<dbReference type="InterPro" id="IPR049945">
    <property type="entry name" value="AAA_22"/>
</dbReference>
<feature type="domain" description="AAA+ ATPase" evidence="2">
    <location>
        <begin position="42"/>
        <end position="205"/>
    </location>
</feature>
<dbReference type="InterPro" id="IPR052026">
    <property type="entry name" value="ExeA_AAA_ATPase_DNA-bind"/>
</dbReference>
<dbReference type="GO" id="GO:0016887">
    <property type="term" value="F:ATP hydrolysis activity"/>
    <property type="evidence" value="ECO:0007669"/>
    <property type="project" value="InterPro"/>
</dbReference>
<reference evidence="3 4" key="1">
    <citation type="submission" date="2013-05" db="EMBL/GenBank/DDBJ databases">
        <title>Complete genome sequence of the lipase-producing bacterium Photobacterium gaetbulicola Gung47.</title>
        <authorList>
            <person name="Kim Y.-O."/>
        </authorList>
    </citation>
    <scope>NUCLEOTIDE SEQUENCE [LARGE SCALE GENOMIC DNA]</scope>
    <source>
        <strain evidence="3 4">Gung47</strain>
    </source>
</reference>
<dbReference type="Proteomes" id="UP000032303">
    <property type="component" value="Chromosome 2"/>
</dbReference>
<dbReference type="PATRIC" id="fig|658445.3.peg.4389"/>
<dbReference type="EMBL" id="CP005974">
    <property type="protein sequence ID" value="AJR09045.1"/>
    <property type="molecule type" value="Genomic_DNA"/>
</dbReference>
<evidence type="ECO:0000259" key="2">
    <source>
        <dbReference type="SMART" id="SM00382"/>
    </source>
</evidence>
<dbReference type="Gene3D" id="3.40.50.300">
    <property type="entry name" value="P-loop containing nucleotide triphosphate hydrolases"/>
    <property type="match status" value="1"/>
</dbReference>
<dbReference type="InterPro" id="IPR003593">
    <property type="entry name" value="AAA+_ATPase"/>
</dbReference>
<dbReference type="STRING" id="658445.H744_2c2382"/>
<dbReference type="OrthoDB" id="9780149at2"/>
<dbReference type="CDD" id="cd00009">
    <property type="entry name" value="AAA"/>
    <property type="match status" value="1"/>
</dbReference>
<accession>A0A0C5X141</accession>
<proteinExistence type="predicted"/>
<dbReference type="HOGENOM" id="CLU_024125_0_0_6"/>
<dbReference type="KEGG" id="pgb:H744_2c2382"/>
<protein>
    <submittedName>
        <fullName evidence="3">Putative general secretion pathway protein A</fullName>
    </submittedName>
</protein>
<dbReference type="PANTHER" id="PTHR35894:SF5">
    <property type="entry name" value="MU-LIKE PROPHAGE FLUMU DNA TRANSPOSITION PROTEIN B"/>
    <property type="match status" value="1"/>
</dbReference>
<dbReference type="Pfam" id="PF13401">
    <property type="entry name" value="AAA_22"/>
    <property type="match status" value="1"/>
</dbReference>
<keyword evidence="4" id="KW-1185">Reference proteome</keyword>
<dbReference type="SUPFAM" id="SSF52540">
    <property type="entry name" value="P-loop containing nucleoside triphosphate hydrolases"/>
    <property type="match status" value="1"/>
</dbReference>
<feature type="region of interest" description="Disordered" evidence="1">
    <location>
        <begin position="333"/>
        <end position="353"/>
    </location>
</feature>
<name>A0A0C5X141_9GAMM</name>
<sequence>MYESYFGLDDKPFKLTPDPRFYYASPHHKKAMSYLHYGFERGDGFVVVTGPSGSGKSLIARNLLTTLDNTIAVAQLSTASLASYDLISLVALCYELPVEGMHKPEILKRLESFFHHLHQQDKRALVIIDEAQHLTPERLEELRILSNFQVDNVPLVQVLLFGQNELETMIRLPEMEQFRQRIIASCQLKPLNIKEVKEYIECRLTAAGWQGMPVLEPDIYPIIEQQTSGLPRKINLLMERVLLFSFLSEIQCINKGVIKEVLLDMRSELSSPQEIDIEPENQSVDYDELDFNDSSATMRQTQSHPHHDLQRRDQQISAADKITDQEIDRISGSINSNLANGERSYKSDTSEMQAGRVTNRSIEQELDSLSAKQNDIHADVEKVLRTLDLVSDVLDKVIVRKLATMQHFDKMIIKKRRQAAMVNKHEQSEESIFDDVNVNKP</sequence>
<evidence type="ECO:0000256" key="1">
    <source>
        <dbReference type="SAM" id="MobiDB-lite"/>
    </source>
</evidence>